<sequence length="195" mass="20792">MKKLGTVILLLLAGSATAADRLQAVQVAGLTVPGTPAMGKALGFTACEDKYSYYECKRNKPLLVYGAAADSASVFIDGKDNFSITDDTTTAPKVSEVPQEKLSYRSIRLNFDVTERETLENALKADGWLKAGSGNSRSYFKEGVPAAFKIHRSLTSLTPVDLSEVQSQVAKLKGKAAEAAKASTSSSSFIDAMQK</sequence>
<reference evidence="2" key="1">
    <citation type="submission" date="2022-07" db="EMBL/GenBank/DDBJ databases">
        <title>Multi-strain Analysis of Pseudomonas putida Reveals Metabolic and Genetic Diversity.</title>
        <authorList>
            <person name="Monk J.M."/>
        </authorList>
    </citation>
    <scope>NUCLEOTIDE SEQUENCE</scope>
    <source>
        <strain evidence="2">17514</strain>
    </source>
</reference>
<keyword evidence="1" id="KW-0732">Signal</keyword>
<gene>
    <name evidence="2" type="ORF">NP533_24250</name>
</gene>
<dbReference type="EMBL" id="JANIAN010000043">
    <property type="protein sequence ID" value="MDD2109299.1"/>
    <property type="molecule type" value="Genomic_DNA"/>
</dbReference>
<dbReference type="AlphaFoldDB" id="A0A9X4HXA0"/>
<dbReference type="Proteomes" id="UP001150678">
    <property type="component" value="Unassembled WGS sequence"/>
</dbReference>
<comment type="caution">
    <text evidence="2">The sequence shown here is derived from an EMBL/GenBank/DDBJ whole genome shotgun (WGS) entry which is preliminary data.</text>
</comment>
<evidence type="ECO:0000313" key="3">
    <source>
        <dbReference type="Proteomes" id="UP001150678"/>
    </source>
</evidence>
<organism evidence="2 3">
    <name type="scientific">Pseudomonas asiatica</name>
    <dbReference type="NCBI Taxonomy" id="2219225"/>
    <lineage>
        <taxon>Bacteria</taxon>
        <taxon>Pseudomonadati</taxon>
        <taxon>Pseudomonadota</taxon>
        <taxon>Gammaproteobacteria</taxon>
        <taxon>Pseudomonadales</taxon>
        <taxon>Pseudomonadaceae</taxon>
        <taxon>Pseudomonas</taxon>
    </lineage>
</organism>
<name>A0A9X4HXA0_9PSED</name>
<evidence type="ECO:0000313" key="2">
    <source>
        <dbReference type="EMBL" id="MDD2109299.1"/>
    </source>
</evidence>
<feature type="chain" id="PRO_5040941907" evidence="1">
    <location>
        <begin position="19"/>
        <end position="195"/>
    </location>
</feature>
<proteinExistence type="predicted"/>
<accession>A0A9X4HXA0</accession>
<protein>
    <submittedName>
        <fullName evidence="2">Uncharacterized protein</fullName>
    </submittedName>
</protein>
<dbReference type="RefSeq" id="WP_274079717.1">
    <property type="nucleotide sequence ID" value="NZ_JANIAN010000043.1"/>
</dbReference>
<evidence type="ECO:0000256" key="1">
    <source>
        <dbReference type="SAM" id="SignalP"/>
    </source>
</evidence>
<feature type="signal peptide" evidence="1">
    <location>
        <begin position="1"/>
        <end position="18"/>
    </location>
</feature>